<dbReference type="KEGG" id="vpy:HZI73_05070"/>
<dbReference type="Proteomes" id="UP000683246">
    <property type="component" value="Chromosome"/>
</dbReference>
<sequence>MDKRLYRSRENHVIGGVCGGLGEYFNIDPTVVRIVFVIGFFTWGFGVFAYIVAMLIMPERPKNMTGDYVYDEHGNDQHQPAQYSSRNSRLILGIILIIFGGVSIAEKIFHWFDFDLLWPVALIGFGFIILTRDRK</sequence>
<evidence type="ECO:0000256" key="2">
    <source>
        <dbReference type="ARBA" id="ARBA00022475"/>
    </source>
</evidence>
<keyword evidence="3 6" id="KW-0812">Transmembrane</keyword>
<organism evidence="8 9">
    <name type="scientific">Vallitalea pronyensis</name>
    <dbReference type="NCBI Taxonomy" id="1348613"/>
    <lineage>
        <taxon>Bacteria</taxon>
        <taxon>Bacillati</taxon>
        <taxon>Bacillota</taxon>
        <taxon>Clostridia</taxon>
        <taxon>Lachnospirales</taxon>
        <taxon>Vallitaleaceae</taxon>
        <taxon>Vallitalea</taxon>
    </lineage>
</organism>
<keyword evidence="9" id="KW-1185">Reference proteome</keyword>
<dbReference type="PANTHER" id="PTHR33885">
    <property type="entry name" value="PHAGE SHOCK PROTEIN C"/>
    <property type="match status" value="1"/>
</dbReference>
<keyword evidence="2" id="KW-1003">Cell membrane</keyword>
<feature type="domain" description="Phage shock protein PspC N-terminal" evidence="7">
    <location>
        <begin position="3"/>
        <end position="59"/>
    </location>
</feature>
<dbReference type="PANTHER" id="PTHR33885:SF3">
    <property type="entry name" value="PHAGE SHOCK PROTEIN C"/>
    <property type="match status" value="1"/>
</dbReference>
<dbReference type="EMBL" id="CP058649">
    <property type="protein sequence ID" value="QUI21703.1"/>
    <property type="molecule type" value="Genomic_DNA"/>
</dbReference>
<evidence type="ECO:0000256" key="3">
    <source>
        <dbReference type="ARBA" id="ARBA00022692"/>
    </source>
</evidence>
<comment type="subcellular location">
    <subcellularLocation>
        <location evidence="1">Cell membrane</location>
        <topology evidence="1">Single-pass membrane protein</topology>
    </subcellularLocation>
</comment>
<dbReference type="AlphaFoldDB" id="A0A8J8SFX7"/>
<protein>
    <submittedName>
        <fullName evidence="8">PspC domain-containing protein</fullName>
    </submittedName>
</protein>
<evidence type="ECO:0000256" key="1">
    <source>
        <dbReference type="ARBA" id="ARBA00004162"/>
    </source>
</evidence>
<evidence type="ECO:0000313" key="9">
    <source>
        <dbReference type="Proteomes" id="UP000683246"/>
    </source>
</evidence>
<evidence type="ECO:0000259" key="7">
    <source>
        <dbReference type="Pfam" id="PF04024"/>
    </source>
</evidence>
<evidence type="ECO:0000313" key="8">
    <source>
        <dbReference type="EMBL" id="QUI21703.1"/>
    </source>
</evidence>
<reference evidence="8" key="1">
    <citation type="submission" date="2020-07" db="EMBL/GenBank/DDBJ databases">
        <title>Vallitalea pronyensis genome.</title>
        <authorList>
            <person name="Postec A."/>
        </authorList>
    </citation>
    <scope>NUCLEOTIDE SEQUENCE</scope>
    <source>
        <strain evidence="8">FatNI3</strain>
    </source>
</reference>
<feature type="transmembrane region" description="Helical" evidence="6">
    <location>
        <begin position="90"/>
        <end position="110"/>
    </location>
</feature>
<gene>
    <name evidence="8" type="ORF">HZI73_05070</name>
</gene>
<evidence type="ECO:0000256" key="6">
    <source>
        <dbReference type="SAM" id="Phobius"/>
    </source>
</evidence>
<feature type="transmembrane region" description="Helical" evidence="6">
    <location>
        <begin position="34"/>
        <end position="56"/>
    </location>
</feature>
<dbReference type="GO" id="GO:0005886">
    <property type="term" value="C:plasma membrane"/>
    <property type="evidence" value="ECO:0007669"/>
    <property type="project" value="UniProtKB-SubCell"/>
</dbReference>
<evidence type="ECO:0000256" key="4">
    <source>
        <dbReference type="ARBA" id="ARBA00022989"/>
    </source>
</evidence>
<dbReference type="Pfam" id="PF04024">
    <property type="entry name" value="PspC"/>
    <property type="match status" value="1"/>
</dbReference>
<keyword evidence="4 6" id="KW-1133">Transmembrane helix</keyword>
<dbReference type="InterPro" id="IPR052027">
    <property type="entry name" value="PspC"/>
</dbReference>
<accession>A0A8J8SFX7</accession>
<name>A0A8J8SFX7_9FIRM</name>
<dbReference type="InterPro" id="IPR007168">
    <property type="entry name" value="Phageshock_PspC_N"/>
</dbReference>
<evidence type="ECO:0000256" key="5">
    <source>
        <dbReference type="ARBA" id="ARBA00023136"/>
    </source>
</evidence>
<keyword evidence="5 6" id="KW-0472">Membrane</keyword>
<proteinExistence type="predicted"/>
<feature type="transmembrane region" description="Helical" evidence="6">
    <location>
        <begin position="116"/>
        <end position="132"/>
    </location>
</feature>